<dbReference type="Gene3D" id="2.60.120.200">
    <property type="match status" value="1"/>
</dbReference>
<dbReference type="FunFam" id="2.60.120.200:FF:000021">
    <property type="entry name" value="Galectin"/>
    <property type="match status" value="1"/>
</dbReference>
<reference evidence="4" key="1">
    <citation type="journal article" date="2016" name="Gene">
        <title>Molecular characterization of the lgals1 gene in large scale loach Paramisgurnus dabryanus.</title>
        <authorList>
            <person name="Zhou B."/>
            <person name="Long Y."/>
            <person name="Song G."/>
            <person name="Li Q."/>
            <person name="Cui Z."/>
        </authorList>
    </citation>
    <scope>NUCLEOTIDE SEQUENCE</scope>
</reference>
<sequence length="132" mass="15091">MVFTVSDLGFQAGRELCITGRVKPNCKVFSINFGYDFDNIAFHFNPRFNIGGIVKTIVCNSKKGDWSEEQRYTFFPFEQGKEFKVSFTFNHENFYAKLTDGNMITFPNRFGTETFNHLHVAGDVTVSSMVVT</sequence>
<keyword evidence="1 2" id="KW-0430">Lectin</keyword>
<dbReference type="EMBL" id="KR075081">
    <property type="protein sequence ID" value="AKF11815.1"/>
    <property type="molecule type" value="mRNA"/>
</dbReference>
<dbReference type="InterPro" id="IPR001079">
    <property type="entry name" value="Galectin_CRD"/>
</dbReference>
<dbReference type="GO" id="GO:0043236">
    <property type="term" value="F:laminin binding"/>
    <property type="evidence" value="ECO:0007669"/>
    <property type="project" value="TreeGrafter"/>
</dbReference>
<dbReference type="PANTHER" id="PTHR11346:SF97">
    <property type="entry name" value="GALECTIN-1"/>
    <property type="match status" value="1"/>
</dbReference>
<dbReference type="PROSITE" id="PS51304">
    <property type="entry name" value="GALECTIN"/>
    <property type="match status" value="1"/>
</dbReference>
<dbReference type="AlphaFoldDB" id="A0A0R6LUY6"/>
<dbReference type="Pfam" id="PF00337">
    <property type="entry name" value="Gal-bind_lectin"/>
    <property type="match status" value="1"/>
</dbReference>
<evidence type="ECO:0000256" key="1">
    <source>
        <dbReference type="ARBA" id="ARBA00022734"/>
    </source>
</evidence>
<dbReference type="GO" id="GO:0016936">
    <property type="term" value="F:galactoside binding"/>
    <property type="evidence" value="ECO:0007669"/>
    <property type="project" value="TreeGrafter"/>
</dbReference>
<evidence type="ECO:0000259" key="3">
    <source>
        <dbReference type="PROSITE" id="PS51304"/>
    </source>
</evidence>
<organism evidence="4">
    <name type="scientific">Paramisgurnus dabryanus</name>
    <name type="common">Large-scale loach</name>
    <name type="synonym">Misgurnus dabryanus</name>
    <dbReference type="NCBI Taxonomy" id="90735"/>
    <lineage>
        <taxon>Eukaryota</taxon>
        <taxon>Metazoa</taxon>
        <taxon>Chordata</taxon>
        <taxon>Craniata</taxon>
        <taxon>Vertebrata</taxon>
        <taxon>Euteleostomi</taxon>
        <taxon>Actinopterygii</taxon>
        <taxon>Neopterygii</taxon>
        <taxon>Teleostei</taxon>
        <taxon>Ostariophysi</taxon>
        <taxon>Cypriniformes</taxon>
        <taxon>Cobitidae</taxon>
        <taxon>Cobitinae</taxon>
        <taxon>Paramisgurnus</taxon>
    </lineage>
</organism>
<dbReference type="CDD" id="cd00070">
    <property type="entry name" value="GLECT"/>
    <property type="match status" value="1"/>
</dbReference>
<dbReference type="GO" id="GO:0005615">
    <property type="term" value="C:extracellular space"/>
    <property type="evidence" value="ECO:0007669"/>
    <property type="project" value="TreeGrafter"/>
</dbReference>
<dbReference type="PANTHER" id="PTHR11346">
    <property type="entry name" value="GALECTIN"/>
    <property type="match status" value="1"/>
</dbReference>
<evidence type="ECO:0000313" key="4">
    <source>
        <dbReference type="EMBL" id="AKF11815.1"/>
    </source>
</evidence>
<feature type="domain" description="Galectin" evidence="3">
    <location>
        <begin position="2"/>
        <end position="132"/>
    </location>
</feature>
<dbReference type="SMART" id="SM00276">
    <property type="entry name" value="GLECT"/>
    <property type="match status" value="1"/>
</dbReference>
<accession>A0A0R6LUY6</accession>
<dbReference type="GO" id="GO:0030246">
    <property type="term" value="F:carbohydrate binding"/>
    <property type="evidence" value="ECO:0007669"/>
    <property type="project" value="UniProtKB-UniRule"/>
</dbReference>
<dbReference type="InterPro" id="IPR013320">
    <property type="entry name" value="ConA-like_dom_sf"/>
</dbReference>
<protein>
    <recommendedName>
        <fullName evidence="2">Galectin</fullName>
    </recommendedName>
</protein>
<gene>
    <name evidence="4" type="primary">lgals1</name>
</gene>
<proteinExistence type="evidence at transcript level"/>
<evidence type="ECO:0000256" key="2">
    <source>
        <dbReference type="RuleBase" id="RU102079"/>
    </source>
</evidence>
<name>A0A0R6LUY6_PARDA</name>
<dbReference type="SUPFAM" id="SSF49899">
    <property type="entry name" value="Concanavalin A-like lectins/glucanases"/>
    <property type="match status" value="1"/>
</dbReference>
<dbReference type="InterPro" id="IPR044156">
    <property type="entry name" value="Galectin-like"/>
</dbReference>
<dbReference type="SMART" id="SM00908">
    <property type="entry name" value="Gal-bind_lectin"/>
    <property type="match status" value="1"/>
</dbReference>